<proteinExistence type="predicted"/>
<dbReference type="EMBL" id="BGPR01005026">
    <property type="protein sequence ID" value="GBN06065.1"/>
    <property type="molecule type" value="Genomic_DNA"/>
</dbReference>
<keyword evidence="4" id="KW-1185">Reference proteome</keyword>
<reference evidence="3 4" key="1">
    <citation type="journal article" date="2019" name="Sci. Rep.">
        <title>Orb-weaving spider Araneus ventricosus genome elucidates the spidroin gene catalogue.</title>
        <authorList>
            <person name="Kono N."/>
            <person name="Nakamura H."/>
            <person name="Ohtoshi R."/>
            <person name="Moran D.A.P."/>
            <person name="Shinohara A."/>
            <person name="Yoshida Y."/>
            <person name="Fujiwara M."/>
            <person name="Mori M."/>
            <person name="Tomita M."/>
            <person name="Arakawa K."/>
        </authorList>
    </citation>
    <scope>NUCLEOTIDE SEQUENCE [LARGE SCALE GENOMIC DNA]</scope>
</reference>
<protein>
    <submittedName>
        <fullName evidence="3">Uncharacterized protein</fullName>
    </submittedName>
</protein>
<feature type="chain" id="PRO_5021275947" evidence="2">
    <location>
        <begin position="35"/>
        <end position="135"/>
    </location>
</feature>
<organism evidence="3 4">
    <name type="scientific">Araneus ventricosus</name>
    <name type="common">Orbweaver spider</name>
    <name type="synonym">Epeira ventricosa</name>
    <dbReference type="NCBI Taxonomy" id="182803"/>
    <lineage>
        <taxon>Eukaryota</taxon>
        <taxon>Metazoa</taxon>
        <taxon>Ecdysozoa</taxon>
        <taxon>Arthropoda</taxon>
        <taxon>Chelicerata</taxon>
        <taxon>Arachnida</taxon>
        <taxon>Araneae</taxon>
        <taxon>Araneomorphae</taxon>
        <taxon>Entelegynae</taxon>
        <taxon>Araneoidea</taxon>
        <taxon>Araneidae</taxon>
        <taxon>Araneus</taxon>
    </lineage>
</organism>
<evidence type="ECO:0000313" key="4">
    <source>
        <dbReference type="Proteomes" id="UP000499080"/>
    </source>
</evidence>
<keyword evidence="2" id="KW-0732">Signal</keyword>
<dbReference type="AlphaFoldDB" id="A0A4Y2KUQ2"/>
<accession>A0A4Y2KUQ2</accession>
<name>A0A4Y2KUQ2_ARAVE</name>
<evidence type="ECO:0000256" key="2">
    <source>
        <dbReference type="SAM" id="SignalP"/>
    </source>
</evidence>
<sequence>MHRIALGNSPHHRIDLMGNSWLILLLCLVPTACGLANLESLEVRTCGLGSVEFRSVVAFHSHSGAWFGKSLGRDRVNGGTDAVWLLPLPLMCELFTSIARETPVALTSPQTTSILPVKKTGNNANHGRNSWKDRP</sequence>
<dbReference type="Proteomes" id="UP000499080">
    <property type="component" value="Unassembled WGS sequence"/>
</dbReference>
<feature type="signal peptide" evidence="2">
    <location>
        <begin position="1"/>
        <end position="34"/>
    </location>
</feature>
<gene>
    <name evidence="3" type="ORF">AVEN_185283_1</name>
</gene>
<evidence type="ECO:0000313" key="3">
    <source>
        <dbReference type="EMBL" id="GBN06065.1"/>
    </source>
</evidence>
<feature type="region of interest" description="Disordered" evidence="1">
    <location>
        <begin position="115"/>
        <end position="135"/>
    </location>
</feature>
<comment type="caution">
    <text evidence="3">The sequence shown here is derived from an EMBL/GenBank/DDBJ whole genome shotgun (WGS) entry which is preliminary data.</text>
</comment>
<feature type="compositionally biased region" description="Polar residues" evidence="1">
    <location>
        <begin position="115"/>
        <end position="128"/>
    </location>
</feature>
<evidence type="ECO:0000256" key="1">
    <source>
        <dbReference type="SAM" id="MobiDB-lite"/>
    </source>
</evidence>